<dbReference type="InterPro" id="IPR006680">
    <property type="entry name" value="Amidohydro-rel"/>
</dbReference>
<dbReference type="Gene3D" id="2.30.40.10">
    <property type="entry name" value="Urease, subunit C, domain 1"/>
    <property type="match status" value="1"/>
</dbReference>
<dbReference type="SUPFAM" id="SSF51338">
    <property type="entry name" value="Composite domain of metallo-dependent hydrolases"/>
    <property type="match status" value="1"/>
</dbReference>
<keyword evidence="3" id="KW-1185">Reference proteome</keyword>
<dbReference type="InterPro" id="IPR011059">
    <property type="entry name" value="Metal-dep_hydrolase_composite"/>
</dbReference>
<feature type="non-terminal residue" evidence="2">
    <location>
        <position position="1"/>
    </location>
</feature>
<dbReference type="InterPro" id="IPR032466">
    <property type="entry name" value="Metal_Hydrolase"/>
</dbReference>
<evidence type="ECO:0000313" key="3">
    <source>
        <dbReference type="Proteomes" id="UP000023152"/>
    </source>
</evidence>
<proteinExistence type="predicted"/>
<dbReference type="SUPFAM" id="SSF51556">
    <property type="entry name" value="Metallo-dependent hydrolases"/>
    <property type="match status" value="1"/>
</dbReference>
<name>X6NDZ1_RETFI</name>
<evidence type="ECO:0000313" key="2">
    <source>
        <dbReference type="EMBL" id="ETO24108.1"/>
    </source>
</evidence>
<gene>
    <name evidence="2" type="ORF">RFI_13050</name>
</gene>
<reference evidence="2 3" key="1">
    <citation type="journal article" date="2013" name="Curr. Biol.">
        <title>The Genome of the Foraminiferan Reticulomyxa filosa.</title>
        <authorList>
            <person name="Glockner G."/>
            <person name="Hulsmann N."/>
            <person name="Schleicher M."/>
            <person name="Noegel A.A."/>
            <person name="Eichinger L."/>
            <person name="Gallinger C."/>
            <person name="Pawlowski J."/>
            <person name="Sierra R."/>
            <person name="Euteneuer U."/>
            <person name="Pillet L."/>
            <person name="Moustafa A."/>
            <person name="Platzer M."/>
            <person name="Groth M."/>
            <person name="Szafranski K."/>
            <person name="Schliwa M."/>
        </authorList>
    </citation>
    <scope>NUCLEOTIDE SEQUENCE [LARGE SCALE GENOMIC DNA]</scope>
</reference>
<sequence length="234" mass="25642">NLIHGQTINEDKYFKKINKKKIRAICSEAARTKRVVAAHCHGKEGILAAIRNGATTIEHGSYLDKECVELMKKKNMILVPTRFIVETYFGTIHATGKKPSTMSEEAFRKGVAVYDTSLAALKLAVQEGVTIACGTDMSFPQWGRNGEELKYYVAAGMTPLQAIETATANGPKTIGDFYAPKSGLLKAGYDADVIVLSKNPLDDITLLSDANNVLMVWKMGRLVKNISSFKKSHS</sequence>
<dbReference type="Proteomes" id="UP000023152">
    <property type="component" value="Unassembled WGS sequence"/>
</dbReference>
<dbReference type="OrthoDB" id="5595695at2759"/>
<feature type="domain" description="Amidohydrolase-related" evidence="1">
    <location>
        <begin position="19"/>
        <end position="223"/>
    </location>
</feature>
<dbReference type="AlphaFoldDB" id="X6NDZ1"/>
<dbReference type="PANTHER" id="PTHR43135:SF3">
    <property type="entry name" value="ALPHA-D-RIBOSE 1-METHYLPHOSPHONATE 5-TRIPHOSPHATE DIPHOSPHATASE"/>
    <property type="match status" value="1"/>
</dbReference>
<evidence type="ECO:0000259" key="1">
    <source>
        <dbReference type="Pfam" id="PF01979"/>
    </source>
</evidence>
<comment type="caution">
    <text evidence="2">The sequence shown here is derived from an EMBL/GenBank/DDBJ whole genome shotgun (WGS) entry which is preliminary data.</text>
</comment>
<dbReference type="PANTHER" id="PTHR43135">
    <property type="entry name" value="ALPHA-D-RIBOSE 1-METHYLPHOSPHONATE 5-TRIPHOSPHATE DIPHOSPHATASE"/>
    <property type="match status" value="1"/>
</dbReference>
<protein>
    <recommendedName>
        <fullName evidence="1">Amidohydrolase-related domain-containing protein</fullName>
    </recommendedName>
</protein>
<dbReference type="GO" id="GO:0016810">
    <property type="term" value="F:hydrolase activity, acting on carbon-nitrogen (but not peptide) bonds"/>
    <property type="evidence" value="ECO:0007669"/>
    <property type="project" value="InterPro"/>
</dbReference>
<dbReference type="Gene3D" id="3.20.20.140">
    <property type="entry name" value="Metal-dependent hydrolases"/>
    <property type="match status" value="1"/>
</dbReference>
<accession>X6NDZ1</accession>
<organism evidence="2 3">
    <name type="scientific">Reticulomyxa filosa</name>
    <dbReference type="NCBI Taxonomy" id="46433"/>
    <lineage>
        <taxon>Eukaryota</taxon>
        <taxon>Sar</taxon>
        <taxon>Rhizaria</taxon>
        <taxon>Retaria</taxon>
        <taxon>Foraminifera</taxon>
        <taxon>Monothalamids</taxon>
        <taxon>Reticulomyxidae</taxon>
        <taxon>Reticulomyxa</taxon>
    </lineage>
</organism>
<dbReference type="Pfam" id="PF01979">
    <property type="entry name" value="Amidohydro_1"/>
    <property type="match status" value="1"/>
</dbReference>
<dbReference type="InterPro" id="IPR051781">
    <property type="entry name" value="Metallo-dep_Hydrolase"/>
</dbReference>
<dbReference type="EMBL" id="ASPP01009440">
    <property type="protein sequence ID" value="ETO24108.1"/>
    <property type="molecule type" value="Genomic_DNA"/>
</dbReference>